<reference evidence="1" key="1">
    <citation type="submission" date="2019-10" db="EMBL/GenBank/DDBJ databases">
        <title>Lactobacillus agilis SY111 Whole Genome Sequencing Project.</title>
        <authorList>
            <person name="Suzuki S."/>
            <person name="Endo A."/>
            <person name="Maeno S."/>
            <person name="Shiwa Y."/>
            <person name="Matsutani M."/>
            <person name="Kajikawa A."/>
        </authorList>
    </citation>
    <scope>NUCLEOTIDE SEQUENCE</scope>
    <source>
        <strain evidence="1">SY111</strain>
    </source>
</reference>
<dbReference type="AlphaFoldDB" id="A0A6F9XUS0"/>
<name>A0A6F9XUS0_9LACO</name>
<dbReference type="RefSeq" id="WP_172586250.1">
    <property type="nucleotide sequence ID" value="NZ_BLAN01000108.1"/>
</dbReference>
<dbReference type="Pfam" id="PF11148">
    <property type="entry name" value="DUF2922"/>
    <property type="match status" value="1"/>
</dbReference>
<sequence>MKILDLKFLTPNHTVRHLKFENVNTELDATALKDCMDQIIALNVFQKVDDEGNGIPLLGTPVSASYIDKTENVVYSAAQPDVEKPAA</sequence>
<dbReference type="InterPro" id="IPR021321">
    <property type="entry name" value="DUF2922"/>
</dbReference>
<protein>
    <recommendedName>
        <fullName evidence="2">DUF2922 domain-containing protein</fullName>
    </recommendedName>
</protein>
<evidence type="ECO:0000313" key="1">
    <source>
        <dbReference type="EMBL" id="GET08915.1"/>
    </source>
</evidence>
<dbReference type="Proteomes" id="UP000494178">
    <property type="component" value="Unassembled WGS sequence"/>
</dbReference>
<organism evidence="1">
    <name type="scientific">Ligilactobacillus agilis</name>
    <dbReference type="NCBI Taxonomy" id="1601"/>
    <lineage>
        <taxon>Bacteria</taxon>
        <taxon>Bacillati</taxon>
        <taxon>Bacillota</taxon>
        <taxon>Bacilli</taxon>
        <taxon>Lactobacillales</taxon>
        <taxon>Lactobacillaceae</taxon>
        <taxon>Ligilactobacillus</taxon>
    </lineage>
</organism>
<gene>
    <name evidence="1" type="ORF">SY111_15390</name>
</gene>
<evidence type="ECO:0008006" key="2">
    <source>
        <dbReference type="Google" id="ProtNLM"/>
    </source>
</evidence>
<accession>A0A6F9XUS0</accession>
<comment type="caution">
    <text evidence="1">The sequence shown here is derived from an EMBL/GenBank/DDBJ whole genome shotgun (WGS) entry which is preliminary data.</text>
</comment>
<dbReference type="EMBL" id="BLAN01000108">
    <property type="protein sequence ID" value="GET08915.1"/>
    <property type="molecule type" value="Genomic_DNA"/>
</dbReference>
<proteinExistence type="predicted"/>